<protein>
    <submittedName>
        <fullName evidence="8">Peptidase S8/S53</fullName>
    </submittedName>
</protein>
<feature type="active site" description="Charge relay system" evidence="5 6">
    <location>
        <position position="228"/>
    </location>
</feature>
<dbReference type="PRINTS" id="PR00723">
    <property type="entry name" value="SUBTILISIN"/>
</dbReference>
<dbReference type="Pfam" id="PF00082">
    <property type="entry name" value="Peptidase_S8"/>
    <property type="match status" value="1"/>
</dbReference>
<reference evidence="8" key="2">
    <citation type="journal article" date="2012" name="PLoS ONE">
        <title>A Deeply Branching Thermophilic Bacterium with an Ancient Acetyl-CoA Pathway Dominates a Subsurface Ecosystem.</title>
        <authorList>
            <person name="Takami H."/>
            <person name="Noguchi H."/>
            <person name="Takaki Y."/>
            <person name="Uchiyama I."/>
            <person name="Toyoda A."/>
            <person name="Nishi S."/>
            <person name="Chee G.-J."/>
            <person name="Arai W."/>
            <person name="Nunoura T."/>
            <person name="Itoh T."/>
            <person name="Hattori M."/>
            <person name="Takai K."/>
        </authorList>
    </citation>
    <scope>NUCLEOTIDE SEQUENCE</scope>
</reference>
<dbReference type="PROSITE" id="PS51892">
    <property type="entry name" value="SUBTILASE"/>
    <property type="match status" value="1"/>
</dbReference>
<feature type="active site" description="Charge relay system" evidence="5 6">
    <location>
        <position position="182"/>
    </location>
</feature>
<dbReference type="GO" id="GO:0006508">
    <property type="term" value="P:proteolysis"/>
    <property type="evidence" value="ECO:0007669"/>
    <property type="project" value="UniProtKB-KW"/>
</dbReference>
<sequence length="480" mass="52029">MRWTRWIFGVVALIFVAFVLAARTDRAAPAKITPFVQAALAEHEHADVLVILKEHAHLGDTQHFMTQYERGRYVYETLTKIARRSQQALRSTLDAKGISHRAHYLVNMIAIPNADADLIRTLSARDDVARIELNPKVKKLSLYVEPEQEQQTTVLWNLQLINADKVWEMGITGKGVIVAGADTGVDWLHPALLNQYRGYSGEDEIADHNYNWFDTVENSPEPLDPGDHGTLTLGVVVGNEESARTGVAFESQWIACRNMEPDGFGTPERYIGCMEFFLAPFPLDGDPMTQGDPSKAPQVINNSWGCPPQEGCEPDTLKEAVEHVRAGGILFVAAAGNEGPNCSSVVDPPAIYEAAFTVGATTRDDKIAHFSSRGPVTIWGTEQIEPDVSAPGVSIRGPMPGGSYLSVGGTSLAAPHVTGIAALILSAAPHLKGRVEVLEELIRQTAEPKIGDCGGDRPNNSFGWGRVDALAAVKAALEAK</sequence>
<feature type="active site" description="Charge relay system" evidence="5 6">
    <location>
        <position position="411"/>
    </location>
</feature>
<dbReference type="PANTHER" id="PTHR43806">
    <property type="entry name" value="PEPTIDASE S8"/>
    <property type="match status" value="1"/>
</dbReference>
<evidence type="ECO:0000313" key="8">
    <source>
        <dbReference type="EMBL" id="BAL58389.1"/>
    </source>
</evidence>
<evidence type="ECO:0000256" key="4">
    <source>
        <dbReference type="ARBA" id="ARBA00022825"/>
    </source>
</evidence>
<evidence type="ECO:0000256" key="6">
    <source>
        <dbReference type="PROSITE-ProRule" id="PRU01240"/>
    </source>
</evidence>
<keyword evidence="4 6" id="KW-0720">Serine protease</keyword>
<evidence type="ECO:0000259" key="7">
    <source>
        <dbReference type="Pfam" id="PF00082"/>
    </source>
</evidence>
<dbReference type="AlphaFoldDB" id="H5SQF3"/>
<dbReference type="PROSITE" id="PS00138">
    <property type="entry name" value="SUBTILASE_SER"/>
    <property type="match status" value="1"/>
</dbReference>
<evidence type="ECO:0000256" key="1">
    <source>
        <dbReference type="ARBA" id="ARBA00011073"/>
    </source>
</evidence>
<organism evidence="8">
    <name type="scientific">Acetithermum autotrophicum</name>
    <dbReference type="NCBI Taxonomy" id="1446466"/>
    <lineage>
        <taxon>Bacteria</taxon>
        <taxon>Candidatus Bipolaricaulota</taxon>
        <taxon>Candidatus Acetithermum</taxon>
    </lineage>
</organism>
<dbReference type="InterPro" id="IPR050131">
    <property type="entry name" value="Peptidase_S8_subtilisin-like"/>
</dbReference>
<dbReference type="InterPro" id="IPR036852">
    <property type="entry name" value="Peptidase_S8/S53_dom_sf"/>
</dbReference>
<evidence type="ECO:0000256" key="5">
    <source>
        <dbReference type="PIRSR" id="PIRSR615500-1"/>
    </source>
</evidence>
<name>H5SQF3_ACEAU</name>
<dbReference type="InterPro" id="IPR023828">
    <property type="entry name" value="Peptidase_S8_Ser-AS"/>
</dbReference>
<dbReference type="GO" id="GO:0004252">
    <property type="term" value="F:serine-type endopeptidase activity"/>
    <property type="evidence" value="ECO:0007669"/>
    <property type="project" value="UniProtKB-UniRule"/>
</dbReference>
<dbReference type="Gene3D" id="3.40.50.200">
    <property type="entry name" value="Peptidase S8/S53 domain"/>
    <property type="match status" value="1"/>
</dbReference>
<dbReference type="InterPro" id="IPR015500">
    <property type="entry name" value="Peptidase_S8_subtilisin-rel"/>
</dbReference>
<dbReference type="EMBL" id="AP011800">
    <property type="protein sequence ID" value="BAL58389.1"/>
    <property type="molecule type" value="Genomic_DNA"/>
</dbReference>
<dbReference type="PANTHER" id="PTHR43806:SF11">
    <property type="entry name" value="CEREVISIN-RELATED"/>
    <property type="match status" value="1"/>
</dbReference>
<accession>H5SQF3</accession>
<feature type="domain" description="Peptidase S8/S53" evidence="7">
    <location>
        <begin position="173"/>
        <end position="465"/>
    </location>
</feature>
<evidence type="ECO:0000256" key="3">
    <source>
        <dbReference type="ARBA" id="ARBA00022801"/>
    </source>
</evidence>
<gene>
    <name evidence="8" type="ORF">HGMM_OP1C084</name>
</gene>
<dbReference type="InterPro" id="IPR000209">
    <property type="entry name" value="Peptidase_S8/S53_dom"/>
</dbReference>
<dbReference type="SUPFAM" id="SSF52743">
    <property type="entry name" value="Subtilisin-like"/>
    <property type="match status" value="1"/>
</dbReference>
<comment type="similarity">
    <text evidence="1 6">Belongs to the peptidase S8 family.</text>
</comment>
<proteinExistence type="inferred from homology"/>
<keyword evidence="3 6" id="KW-0378">Hydrolase</keyword>
<keyword evidence="2 6" id="KW-0645">Protease</keyword>
<reference evidence="8" key="1">
    <citation type="journal article" date="2005" name="Environ. Microbiol.">
        <title>Genetic and functional properties of uncultivated thermophilic crenarchaeotes from a subsurface gold mine as revealed by analysis of genome fragments.</title>
        <authorList>
            <person name="Nunoura T."/>
            <person name="Hirayama H."/>
            <person name="Takami H."/>
            <person name="Oida H."/>
            <person name="Nishi S."/>
            <person name="Shimamura S."/>
            <person name="Suzuki Y."/>
            <person name="Inagaki F."/>
            <person name="Takai K."/>
            <person name="Nealson K.H."/>
            <person name="Horikoshi K."/>
        </authorList>
    </citation>
    <scope>NUCLEOTIDE SEQUENCE</scope>
</reference>
<evidence type="ECO:0000256" key="2">
    <source>
        <dbReference type="ARBA" id="ARBA00022670"/>
    </source>
</evidence>